<dbReference type="Proteomes" id="UP001216189">
    <property type="component" value="Unassembled WGS sequence"/>
</dbReference>
<dbReference type="RefSeq" id="WP_274723670.1">
    <property type="nucleotide sequence ID" value="NZ_JARBFT010000022.1"/>
</dbReference>
<feature type="signal peptide" evidence="1">
    <location>
        <begin position="1"/>
        <end position="24"/>
    </location>
</feature>
<evidence type="ECO:0000256" key="1">
    <source>
        <dbReference type="SAM" id="SignalP"/>
    </source>
</evidence>
<accession>A0ABT5V498</accession>
<keyword evidence="3" id="KW-1185">Reference proteome</keyword>
<evidence type="ECO:0000313" key="2">
    <source>
        <dbReference type="EMBL" id="MDE1516017.1"/>
    </source>
</evidence>
<evidence type="ECO:0008006" key="4">
    <source>
        <dbReference type="Google" id="ProtNLM"/>
    </source>
</evidence>
<gene>
    <name evidence="2" type="ORF">PUN32_13510</name>
</gene>
<evidence type="ECO:0000313" key="3">
    <source>
        <dbReference type="Proteomes" id="UP001216189"/>
    </source>
</evidence>
<keyword evidence="1" id="KW-0732">Signal</keyword>
<organism evidence="2 3">
    <name type="scientific">Vibrio chanodichtyis</name>
    <dbReference type="NCBI Taxonomy" id="3027932"/>
    <lineage>
        <taxon>Bacteria</taxon>
        <taxon>Pseudomonadati</taxon>
        <taxon>Pseudomonadota</taxon>
        <taxon>Gammaproteobacteria</taxon>
        <taxon>Vibrionales</taxon>
        <taxon>Vibrionaceae</taxon>
        <taxon>Vibrio</taxon>
    </lineage>
</organism>
<protein>
    <recommendedName>
        <fullName evidence="4">Lipoprotein</fullName>
    </recommendedName>
</protein>
<comment type="caution">
    <text evidence="2">The sequence shown here is derived from an EMBL/GenBank/DDBJ whole genome shotgun (WGS) entry which is preliminary data.</text>
</comment>
<proteinExistence type="predicted"/>
<feature type="chain" id="PRO_5047334274" description="Lipoprotein" evidence="1">
    <location>
        <begin position="25"/>
        <end position="130"/>
    </location>
</feature>
<reference evidence="2 3" key="1">
    <citation type="submission" date="2023-02" db="EMBL/GenBank/DDBJ databases">
        <title>Vibrio intestini sp. nov., a close relative of Vibrio cholerae isolated from the intestine of Healthy Culter dabryi.</title>
        <authorList>
            <person name="Wu N."/>
        </authorList>
    </citation>
    <scope>NUCLEOTIDE SEQUENCE [LARGE SCALE GENOMIC DNA]</scope>
    <source>
        <strain evidence="2 3">DSL-7</strain>
    </source>
</reference>
<name>A0ABT5V498_9VIBR</name>
<sequence>MFISRLKFVLVILFAILLNGCASGSAIVTGEKRAELNFNEVKLYLDAPEKYETIGIVKASSDMGITQQDSQNYAIEELKRQAAKIGANGVILTTVSENISSILSTNFDGSMYLIPVSEQAVSGRAIFVIK</sequence>
<dbReference type="EMBL" id="JARBFT010000022">
    <property type="protein sequence ID" value="MDE1516017.1"/>
    <property type="molecule type" value="Genomic_DNA"/>
</dbReference>